<evidence type="ECO:0000256" key="6">
    <source>
        <dbReference type="ARBA" id="ARBA00037345"/>
    </source>
</evidence>
<dbReference type="GO" id="GO:0003700">
    <property type="term" value="F:DNA-binding transcription factor activity"/>
    <property type="evidence" value="ECO:0007669"/>
    <property type="project" value="InterPro"/>
</dbReference>
<evidence type="ECO:0000313" key="10">
    <source>
        <dbReference type="Proteomes" id="UP000182272"/>
    </source>
</evidence>
<dbReference type="InterPro" id="IPR035418">
    <property type="entry name" value="AraC-bd_2"/>
</dbReference>
<dbReference type="RefSeq" id="WP_010443676.1">
    <property type="nucleotide sequence ID" value="NZ_CP087202.1"/>
</dbReference>
<evidence type="ECO:0000313" key="9">
    <source>
        <dbReference type="EMBL" id="SEI16777.1"/>
    </source>
</evidence>
<keyword evidence="5" id="KW-0804">Transcription</keyword>
<dbReference type="SMART" id="SM00342">
    <property type="entry name" value="HTH_ARAC"/>
    <property type="match status" value="1"/>
</dbReference>
<evidence type="ECO:0000259" key="7">
    <source>
        <dbReference type="PROSITE" id="PS01124"/>
    </source>
</evidence>
<reference evidence="11" key="2">
    <citation type="submission" date="2016-10" db="EMBL/GenBank/DDBJ databases">
        <authorList>
            <person name="Varghese N."/>
            <person name="Submissions S."/>
        </authorList>
    </citation>
    <scope>NUCLEOTIDE SEQUENCE [LARGE SCALE GENOMIC DNA]</scope>
    <source>
        <strain evidence="11">ATCC 23835</strain>
    </source>
</reference>
<keyword evidence="2" id="KW-0805">Transcription regulation</keyword>
<evidence type="ECO:0000313" key="11">
    <source>
        <dbReference type="Proteomes" id="UP000199524"/>
    </source>
</evidence>
<dbReference type="Pfam" id="PF14525">
    <property type="entry name" value="AraC_binding_2"/>
    <property type="match status" value="1"/>
</dbReference>
<dbReference type="InterPro" id="IPR050204">
    <property type="entry name" value="AraC_XylS_family_regulators"/>
</dbReference>
<evidence type="ECO:0000256" key="3">
    <source>
        <dbReference type="ARBA" id="ARBA00023125"/>
    </source>
</evidence>
<sequence length="341" mass="38720">MISIEASLASGECFSDLQLFTEQNQLFLHYDLDSVRTSVGRIFKPHELVAVHTSEAVGACMHHVTRGGLALSRLEYATEVDIDPGRLEDFYLIQIPIQGGALIRCEGLEFESSPLVASLLSPTLPARMRWQGHSPQLTLRIEQADMAYHCRQHIPQASQRLPQFDPRLDFSRPGAAYFLQLLNTLVHAIGSAEHPLHQPLVLKQFESALLNSLLYGQPHSALDNLERPAEKNISPYFIKRTEAYIREHLHEPLSVESLAEQAGVSVRTLFAGFRSFRNTSPMAYMRELRLEQVHEELTRNEQASVTDVAFKWGFAHLGRFAQEYKRRYGELPSATRRFRVS</sequence>
<reference evidence="8 10" key="1">
    <citation type="submission" date="2016-10" db="EMBL/GenBank/DDBJ databases">
        <authorList>
            <person name="de Groot N.N."/>
        </authorList>
    </citation>
    <scope>NUCLEOTIDE SEQUENCE [LARGE SCALE GENOMIC DNA]</scope>
    <source>
        <strain evidence="8">ATCC 23835</strain>
        <strain evidence="9 10">LMG 2158</strain>
    </source>
</reference>
<dbReference type="GeneID" id="300210099"/>
<feature type="domain" description="HTH araC/xylS-type" evidence="7">
    <location>
        <begin position="239"/>
        <end position="338"/>
    </location>
</feature>
<dbReference type="Proteomes" id="UP000199524">
    <property type="component" value="Chromosome I"/>
</dbReference>
<dbReference type="InterPro" id="IPR009057">
    <property type="entry name" value="Homeodomain-like_sf"/>
</dbReference>
<dbReference type="OrthoDB" id="9023142at2"/>
<dbReference type="AlphaFoldDB" id="A0A1H1ZQP4"/>
<dbReference type="GO" id="GO:0009893">
    <property type="term" value="P:positive regulation of metabolic process"/>
    <property type="evidence" value="ECO:0007669"/>
    <property type="project" value="UniProtKB-ARBA"/>
</dbReference>
<name>A0A1H1ZQP4_9PSED</name>
<dbReference type="Pfam" id="PF12833">
    <property type="entry name" value="HTH_18"/>
    <property type="match status" value="1"/>
</dbReference>
<gene>
    <name evidence="9" type="ORF">SAMN05216581_3231</name>
    <name evidence="8" type="ORF">SAMN05216598_5248</name>
</gene>
<dbReference type="PROSITE" id="PS00041">
    <property type="entry name" value="HTH_ARAC_FAMILY_1"/>
    <property type="match status" value="1"/>
</dbReference>
<dbReference type="PANTHER" id="PTHR46796">
    <property type="entry name" value="HTH-TYPE TRANSCRIPTIONAL ACTIVATOR RHAS-RELATED"/>
    <property type="match status" value="1"/>
</dbReference>
<comment type="function">
    <text evidence="6">Regulatory protein of the TOL plasmid xyl operons. XylS activates the xylXYZLTEGFJQKIH operon required for the degradation of toluene, m-xylene and p-xylene.</text>
</comment>
<dbReference type="InterPro" id="IPR018062">
    <property type="entry name" value="HTH_AraC-typ_CS"/>
</dbReference>
<dbReference type="Proteomes" id="UP000182272">
    <property type="component" value="Chromosome I"/>
</dbReference>
<dbReference type="SUPFAM" id="SSF46689">
    <property type="entry name" value="Homeodomain-like"/>
    <property type="match status" value="2"/>
</dbReference>
<protein>
    <submittedName>
        <fullName evidence="8">AraC-type DNA-binding protein</fullName>
    </submittedName>
</protein>
<proteinExistence type="predicted"/>
<dbReference type="Gene3D" id="1.10.10.60">
    <property type="entry name" value="Homeodomain-like"/>
    <property type="match status" value="1"/>
</dbReference>
<dbReference type="EMBL" id="LT629972">
    <property type="protein sequence ID" value="SEI16777.1"/>
    <property type="molecule type" value="Genomic_DNA"/>
</dbReference>
<dbReference type="GO" id="GO:0005737">
    <property type="term" value="C:cytoplasm"/>
    <property type="evidence" value="ECO:0007669"/>
    <property type="project" value="UniProtKB-SubCell"/>
</dbReference>
<accession>A0A1H6NZV2</accession>
<evidence type="ECO:0000256" key="1">
    <source>
        <dbReference type="ARBA" id="ARBA00004496"/>
    </source>
</evidence>
<evidence type="ECO:0000256" key="4">
    <source>
        <dbReference type="ARBA" id="ARBA00023159"/>
    </source>
</evidence>
<dbReference type="PROSITE" id="PS01124">
    <property type="entry name" value="HTH_ARAC_FAMILY_2"/>
    <property type="match status" value="1"/>
</dbReference>
<dbReference type="GO" id="GO:0043565">
    <property type="term" value="F:sequence-specific DNA binding"/>
    <property type="evidence" value="ECO:0007669"/>
    <property type="project" value="InterPro"/>
</dbReference>
<evidence type="ECO:0000256" key="5">
    <source>
        <dbReference type="ARBA" id="ARBA00023163"/>
    </source>
</evidence>
<organism evidence="8 11">
    <name type="scientific">Pseudomonas asplenii</name>
    <dbReference type="NCBI Taxonomy" id="53407"/>
    <lineage>
        <taxon>Bacteria</taxon>
        <taxon>Pseudomonadati</taxon>
        <taxon>Pseudomonadota</taxon>
        <taxon>Gammaproteobacteria</taxon>
        <taxon>Pseudomonadales</taxon>
        <taxon>Pseudomonadaceae</taxon>
        <taxon>Pseudomonas</taxon>
    </lineage>
</organism>
<comment type="subcellular location">
    <subcellularLocation>
        <location evidence="1">Cytoplasm</location>
    </subcellularLocation>
</comment>
<keyword evidence="3 8" id="KW-0238">DNA-binding</keyword>
<dbReference type="EMBL" id="LT629777">
    <property type="protein sequence ID" value="SDT36048.1"/>
    <property type="molecule type" value="Genomic_DNA"/>
</dbReference>
<keyword evidence="11" id="KW-1185">Reference proteome</keyword>
<keyword evidence="4" id="KW-0010">Activator</keyword>
<evidence type="ECO:0000256" key="2">
    <source>
        <dbReference type="ARBA" id="ARBA00023015"/>
    </source>
</evidence>
<dbReference type="InterPro" id="IPR018060">
    <property type="entry name" value="HTH_AraC"/>
</dbReference>
<accession>A0A1H1ZQP4</accession>
<evidence type="ECO:0000313" key="8">
    <source>
        <dbReference type="EMBL" id="SDT36048.1"/>
    </source>
</evidence>
<dbReference type="PANTHER" id="PTHR46796:SF6">
    <property type="entry name" value="ARAC SUBFAMILY"/>
    <property type="match status" value="1"/>
</dbReference>